<dbReference type="InterPro" id="IPR053151">
    <property type="entry name" value="RNase_H-like"/>
</dbReference>
<feature type="domain" description="RNase H type-1" evidence="1">
    <location>
        <begin position="6"/>
        <end position="90"/>
    </location>
</feature>
<protein>
    <recommendedName>
        <fullName evidence="1">RNase H type-1 domain-containing protein</fullName>
    </recommendedName>
</protein>
<organism evidence="2 3">
    <name type="scientific">Lithospermum erythrorhizon</name>
    <name type="common">Purple gromwell</name>
    <name type="synonym">Lithospermum officinale var. erythrorhizon</name>
    <dbReference type="NCBI Taxonomy" id="34254"/>
    <lineage>
        <taxon>Eukaryota</taxon>
        <taxon>Viridiplantae</taxon>
        <taxon>Streptophyta</taxon>
        <taxon>Embryophyta</taxon>
        <taxon>Tracheophyta</taxon>
        <taxon>Spermatophyta</taxon>
        <taxon>Magnoliopsida</taxon>
        <taxon>eudicotyledons</taxon>
        <taxon>Gunneridae</taxon>
        <taxon>Pentapetalae</taxon>
        <taxon>asterids</taxon>
        <taxon>lamiids</taxon>
        <taxon>Boraginales</taxon>
        <taxon>Boraginaceae</taxon>
        <taxon>Boraginoideae</taxon>
        <taxon>Lithospermeae</taxon>
        <taxon>Lithospermum</taxon>
    </lineage>
</organism>
<dbReference type="GO" id="GO:0003676">
    <property type="term" value="F:nucleic acid binding"/>
    <property type="evidence" value="ECO:0007669"/>
    <property type="project" value="InterPro"/>
</dbReference>
<dbReference type="InterPro" id="IPR044730">
    <property type="entry name" value="RNase_H-like_dom_plant"/>
</dbReference>
<name>A0AAV3QHE8_LITER</name>
<dbReference type="Proteomes" id="UP001454036">
    <property type="component" value="Unassembled WGS sequence"/>
</dbReference>
<evidence type="ECO:0000259" key="1">
    <source>
        <dbReference type="Pfam" id="PF13456"/>
    </source>
</evidence>
<dbReference type="PANTHER" id="PTHR47723:SF24">
    <property type="entry name" value="RNASE H TYPE-1 DOMAIN-CONTAINING PROTEIN"/>
    <property type="match status" value="1"/>
</dbReference>
<evidence type="ECO:0000313" key="3">
    <source>
        <dbReference type="Proteomes" id="UP001454036"/>
    </source>
</evidence>
<dbReference type="InterPro" id="IPR036397">
    <property type="entry name" value="RNaseH_sf"/>
</dbReference>
<dbReference type="InterPro" id="IPR012337">
    <property type="entry name" value="RNaseH-like_sf"/>
</dbReference>
<proteinExistence type="predicted"/>
<reference evidence="2 3" key="1">
    <citation type="submission" date="2024-01" db="EMBL/GenBank/DDBJ databases">
        <title>The complete chloroplast genome sequence of Lithospermum erythrorhizon: insights into the phylogenetic relationship among Boraginaceae species and the maternal lineages of purple gromwells.</title>
        <authorList>
            <person name="Okada T."/>
            <person name="Watanabe K."/>
        </authorList>
    </citation>
    <scope>NUCLEOTIDE SEQUENCE [LARGE SCALE GENOMIC DNA]</scope>
</reference>
<dbReference type="Pfam" id="PF13456">
    <property type="entry name" value="RVT_3"/>
    <property type="match status" value="1"/>
</dbReference>
<comment type="caution">
    <text evidence="2">The sequence shown here is derived from an EMBL/GenBank/DDBJ whole genome shotgun (WGS) entry which is preliminary data.</text>
</comment>
<dbReference type="AlphaFoldDB" id="A0AAV3QHE8"/>
<gene>
    <name evidence="2" type="ORF">LIER_19091</name>
</gene>
<dbReference type="EMBL" id="BAABME010004667">
    <property type="protein sequence ID" value="GAA0163149.1"/>
    <property type="molecule type" value="Genomic_DNA"/>
</dbReference>
<dbReference type="SUPFAM" id="SSF53098">
    <property type="entry name" value="Ribonuclease H-like"/>
    <property type="match status" value="1"/>
</dbReference>
<keyword evidence="3" id="KW-1185">Reference proteome</keyword>
<accession>A0AAV3QHE8</accession>
<dbReference type="Gene3D" id="3.30.420.10">
    <property type="entry name" value="Ribonuclease H-like superfamily/Ribonuclease H"/>
    <property type="match status" value="1"/>
</dbReference>
<sequence length="126" mass="14423">MGLEGKCETLLEAEIQALSYCLQECITRGYKEMDVEIDSLQLVQMVQGKITHWKVQNKISRIAALIASSSSTLTHIFRESNMAADWIAKHSWKKRQHLLWKADTRHTGMKKLIQMEISGLPQIRLG</sequence>
<dbReference type="GO" id="GO:0004523">
    <property type="term" value="F:RNA-DNA hybrid ribonuclease activity"/>
    <property type="evidence" value="ECO:0007669"/>
    <property type="project" value="InterPro"/>
</dbReference>
<evidence type="ECO:0000313" key="2">
    <source>
        <dbReference type="EMBL" id="GAA0163149.1"/>
    </source>
</evidence>
<dbReference type="CDD" id="cd06222">
    <property type="entry name" value="RNase_H_like"/>
    <property type="match status" value="1"/>
</dbReference>
<dbReference type="InterPro" id="IPR002156">
    <property type="entry name" value="RNaseH_domain"/>
</dbReference>
<dbReference type="PANTHER" id="PTHR47723">
    <property type="entry name" value="OS05G0353850 PROTEIN"/>
    <property type="match status" value="1"/>
</dbReference>